<evidence type="ECO:0000256" key="4">
    <source>
        <dbReference type="SAM" id="MobiDB-lite"/>
    </source>
</evidence>
<evidence type="ECO:0000256" key="1">
    <source>
        <dbReference type="ARBA" id="ARBA00010476"/>
    </source>
</evidence>
<dbReference type="AlphaFoldDB" id="A0AAE0IT39"/>
<dbReference type="InterPro" id="IPR036869">
    <property type="entry name" value="J_dom_sf"/>
</dbReference>
<dbReference type="Proteomes" id="UP001283341">
    <property type="component" value="Unassembled WGS sequence"/>
</dbReference>
<dbReference type="GO" id="GO:0005739">
    <property type="term" value="C:mitochondrion"/>
    <property type="evidence" value="ECO:0007669"/>
    <property type="project" value="TreeGrafter"/>
</dbReference>
<sequence>MRSSVLFGGSQLCVACRMKASSQSATMTARQFSTAILPSSRQARTEATLLSLPHRRQSRILVSVPAASRWLSSSPQTGPGAAAAQSQQPQNPREQRRKIPQYYALFPDTLPQGPPPSGPFQIDLSSLRREFLRLQAASHPDFHHSGGSTQSSDEISARRRAEVTSSLINAAYKTLSSPLLRAQYLLHELYGVDLAGDESGQEAGDAADAEVLTTVLEAREKIEEAEREEDLVELRKENEERIKLAEERMGKALEKDGPQEVEEAKKEAVRLRYWVNIRESVDNWEKGKPVVLQH</sequence>
<dbReference type="PANTHER" id="PTHR14021">
    <property type="entry name" value="IRON-SULFUR CLUSTER CO-CHAPERONE PROTEIN HSCB"/>
    <property type="match status" value="1"/>
</dbReference>
<dbReference type="PANTHER" id="PTHR14021:SF15">
    <property type="entry name" value="IRON-SULFUR CLUSTER CO-CHAPERONE PROTEIN HSCB"/>
    <property type="match status" value="1"/>
</dbReference>
<dbReference type="GO" id="GO:0044571">
    <property type="term" value="P:[2Fe-2S] cluster assembly"/>
    <property type="evidence" value="ECO:0007669"/>
    <property type="project" value="InterPro"/>
</dbReference>
<comment type="caution">
    <text evidence="6">The sequence shown here is derived from an EMBL/GenBank/DDBJ whole genome shotgun (WGS) entry which is preliminary data.</text>
</comment>
<keyword evidence="7" id="KW-1185">Reference proteome</keyword>
<dbReference type="GO" id="GO:0001671">
    <property type="term" value="F:ATPase activator activity"/>
    <property type="evidence" value="ECO:0007669"/>
    <property type="project" value="InterPro"/>
</dbReference>
<keyword evidence="2" id="KW-0143">Chaperone</keyword>
<dbReference type="InterPro" id="IPR036386">
    <property type="entry name" value="HscB_C_sf"/>
</dbReference>
<dbReference type="SUPFAM" id="SSF47144">
    <property type="entry name" value="HSC20 (HSCB), C-terminal oligomerisation domain"/>
    <property type="match status" value="1"/>
</dbReference>
<reference evidence="6" key="1">
    <citation type="journal article" date="2023" name="Mol. Phylogenet. Evol.">
        <title>Genome-scale phylogeny and comparative genomics of the fungal order Sordariales.</title>
        <authorList>
            <person name="Hensen N."/>
            <person name="Bonometti L."/>
            <person name="Westerberg I."/>
            <person name="Brannstrom I.O."/>
            <person name="Guillou S."/>
            <person name="Cros-Aarteil S."/>
            <person name="Calhoun S."/>
            <person name="Haridas S."/>
            <person name="Kuo A."/>
            <person name="Mondo S."/>
            <person name="Pangilinan J."/>
            <person name="Riley R."/>
            <person name="LaButti K."/>
            <person name="Andreopoulos B."/>
            <person name="Lipzen A."/>
            <person name="Chen C."/>
            <person name="Yan M."/>
            <person name="Daum C."/>
            <person name="Ng V."/>
            <person name="Clum A."/>
            <person name="Steindorff A."/>
            <person name="Ohm R.A."/>
            <person name="Martin F."/>
            <person name="Silar P."/>
            <person name="Natvig D.O."/>
            <person name="Lalanne C."/>
            <person name="Gautier V."/>
            <person name="Ament-Velasquez S.L."/>
            <person name="Kruys A."/>
            <person name="Hutchinson M.I."/>
            <person name="Powell A.J."/>
            <person name="Barry K."/>
            <person name="Miller A.N."/>
            <person name="Grigoriev I.V."/>
            <person name="Debuchy R."/>
            <person name="Gladieux P."/>
            <person name="Hiltunen Thoren M."/>
            <person name="Johannesson H."/>
        </authorList>
    </citation>
    <scope>NUCLEOTIDE SEQUENCE</scope>
    <source>
        <strain evidence="6">CBS 118394</strain>
    </source>
</reference>
<organism evidence="6 7">
    <name type="scientific">Apodospora peruviana</name>
    <dbReference type="NCBI Taxonomy" id="516989"/>
    <lineage>
        <taxon>Eukaryota</taxon>
        <taxon>Fungi</taxon>
        <taxon>Dikarya</taxon>
        <taxon>Ascomycota</taxon>
        <taxon>Pezizomycotina</taxon>
        <taxon>Sordariomycetes</taxon>
        <taxon>Sordariomycetidae</taxon>
        <taxon>Sordariales</taxon>
        <taxon>Lasiosphaeriaceae</taxon>
        <taxon>Apodospora</taxon>
    </lineage>
</organism>
<dbReference type="NCBIfam" id="TIGR00714">
    <property type="entry name" value="hscB"/>
    <property type="match status" value="1"/>
</dbReference>
<evidence type="ECO:0000313" key="7">
    <source>
        <dbReference type="Proteomes" id="UP001283341"/>
    </source>
</evidence>
<proteinExistence type="inferred from homology"/>
<name>A0AAE0IT39_9PEZI</name>
<dbReference type="GO" id="GO:0051259">
    <property type="term" value="P:protein complex oligomerization"/>
    <property type="evidence" value="ECO:0007669"/>
    <property type="project" value="InterPro"/>
</dbReference>
<reference evidence="6" key="2">
    <citation type="submission" date="2023-06" db="EMBL/GenBank/DDBJ databases">
        <authorList>
            <consortium name="Lawrence Berkeley National Laboratory"/>
            <person name="Haridas S."/>
            <person name="Hensen N."/>
            <person name="Bonometti L."/>
            <person name="Westerberg I."/>
            <person name="Brannstrom I.O."/>
            <person name="Guillou S."/>
            <person name="Cros-Aarteil S."/>
            <person name="Calhoun S."/>
            <person name="Kuo A."/>
            <person name="Mondo S."/>
            <person name="Pangilinan J."/>
            <person name="Riley R."/>
            <person name="Labutti K."/>
            <person name="Andreopoulos B."/>
            <person name="Lipzen A."/>
            <person name="Chen C."/>
            <person name="Yanf M."/>
            <person name="Daum C."/>
            <person name="Ng V."/>
            <person name="Clum A."/>
            <person name="Steindorff A."/>
            <person name="Ohm R."/>
            <person name="Martin F."/>
            <person name="Silar P."/>
            <person name="Natvig D."/>
            <person name="Lalanne C."/>
            <person name="Gautier V."/>
            <person name="Ament-Velasquez S.L."/>
            <person name="Kruys A."/>
            <person name="Hutchinson M.I."/>
            <person name="Powell A.J."/>
            <person name="Barry K."/>
            <person name="Miller A.N."/>
            <person name="Grigoriev I.V."/>
            <person name="Debuchy R."/>
            <person name="Gladieux P."/>
            <person name="Thoren M.H."/>
            <person name="Johannesson H."/>
        </authorList>
    </citation>
    <scope>NUCLEOTIDE SEQUENCE</scope>
    <source>
        <strain evidence="6">CBS 118394</strain>
    </source>
</reference>
<feature type="domain" description="Co-chaperone HscB C-terminal oligomerisation" evidence="5">
    <location>
        <begin position="208"/>
        <end position="282"/>
    </location>
</feature>
<gene>
    <name evidence="6" type="ORF">B0H66DRAFT_74316</name>
</gene>
<keyword evidence="3" id="KW-0175">Coiled coil</keyword>
<feature type="region of interest" description="Disordered" evidence="4">
    <location>
        <begin position="71"/>
        <end position="95"/>
    </location>
</feature>
<evidence type="ECO:0000256" key="3">
    <source>
        <dbReference type="SAM" id="Coils"/>
    </source>
</evidence>
<feature type="coiled-coil region" evidence="3">
    <location>
        <begin position="208"/>
        <end position="255"/>
    </location>
</feature>
<evidence type="ECO:0000313" key="6">
    <source>
        <dbReference type="EMBL" id="KAK3330774.1"/>
    </source>
</evidence>
<evidence type="ECO:0000259" key="5">
    <source>
        <dbReference type="Pfam" id="PF07743"/>
    </source>
</evidence>
<comment type="similarity">
    <text evidence="1">Belongs to the HscB family.</text>
</comment>
<dbReference type="InterPro" id="IPR009073">
    <property type="entry name" value="HscB_oligo_C"/>
</dbReference>
<accession>A0AAE0IT39</accession>
<dbReference type="Gene3D" id="1.20.1280.20">
    <property type="entry name" value="HscB, C-terminal domain"/>
    <property type="match status" value="1"/>
</dbReference>
<feature type="region of interest" description="Disordered" evidence="4">
    <location>
        <begin position="138"/>
        <end position="158"/>
    </location>
</feature>
<protein>
    <recommendedName>
        <fullName evidence="5">Co-chaperone HscB C-terminal oligomerisation domain-containing protein</fullName>
    </recommendedName>
</protein>
<dbReference type="SUPFAM" id="SSF46565">
    <property type="entry name" value="Chaperone J-domain"/>
    <property type="match status" value="1"/>
</dbReference>
<dbReference type="Pfam" id="PF07743">
    <property type="entry name" value="HSCB_C"/>
    <property type="match status" value="1"/>
</dbReference>
<dbReference type="GO" id="GO:0051087">
    <property type="term" value="F:protein-folding chaperone binding"/>
    <property type="evidence" value="ECO:0007669"/>
    <property type="project" value="InterPro"/>
</dbReference>
<dbReference type="EMBL" id="JAUEDM010000001">
    <property type="protein sequence ID" value="KAK3330774.1"/>
    <property type="molecule type" value="Genomic_DNA"/>
</dbReference>
<evidence type="ECO:0000256" key="2">
    <source>
        <dbReference type="ARBA" id="ARBA00023186"/>
    </source>
</evidence>
<dbReference type="InterPro" id="IPR004640">
    <property type="entry name" value="HscB"/>
</dbReference>
<dbReference type="Gene3D" id="1.10.287.110">
    <property type="entry name" value="DnaJ domain"/>
    <property type="match status" value="1"/>
</dbReference>
<feature type="compositionally biased region" description="Low complexity" evidence="4">
    <location>
        <begin position="72"/>
        <end position="92"/>
    </location>
</feature>